<keyword evidence="3" id="KW-1185">Reference proteome</keyword>
<evidence type="ECO:0000313" key="3">
    <source>
        <dbReference type="Proteomes" id="UP000320055"/>
    </source>
</evidence>
<feature type="compositionally biased region" description="Basic and acidic residues" evidence="1">
    <location>
        <begin position="11"/>
        <end position="24"/>
    </location>
</feature>
<name>A0A563W5K8_9CYAN</name>
<protein>
    <submittedName>
        <fullName evidence="2">Uncharacterized protein</fullName>
    </submittedName>
</protein>
<dbReference type="AlphaFoldDB" id="A0A563W5K8"/>
<proteinExistence type="predicted"/>
<feature type="compositionally biased region" description="Basic residues" evidence="1">
    <location>
        <begin position="1"/>
        <end position="10"/>
    </location>
</feature>
<feature type="region of interest" description="Disordered" evidence="1">
    <location>
        <begin position="1"/>
        <end position="24"/>
    </location>
</feature>
<dbReference type="EMBL" id="CAACVJ010000708">
    <property type="protein sequence ID" value="VEP18968.1"/>
    <property type="molecule type" value="Genomic_DNA"/>
</dbReference>
<evidence type="ECO:0000256" key="1">
    <source>
        <dbReference type="SAM" id="MobiDB-lite"/>
    </source>
</evidence>
<reference evidence="2 3" key="1">
    <citation type="submission" date="2019-01" db="EMBL/GenBank/DDBJ databases">
        <authorList>
            <person name="Brito A."/>
        </authorList>
    </citation>
    <scope>NUCLEOTIDE SEQUENCE [LARGE SCALE GENOMIC DNA]</scope>
    <source>
        <strain evidence="2">1</strain>
    </source>
</reference>
<dbReference type="RefSeq" id="WP_186375981.1">
    <property type="nucleotide sequence ID" value="NZ_LR213855.1"/>
</dbReference>
<dbReference type="Proteomes" id="UP000320055">
    <property type="component" value="Unassembled WGS sequence"/>
</dbReference>
<evidence type="ECO:0000313" key="2">
    <source>
        <dbReference type="EMBL" id="VEP18968.1"/>
    </source>
</evidence>
<organism evidence="2 3">
    <name type="scientific">Hyella patelloides LEGE 07179</name>
    <dbReference type="NCBI Taxonomy" id="945734"/>
    <lineage>
        <taxon>Bacteria</taxon>
        <taxon>Bacillati</taxon>
        <taxon>Cyanobacteriota</taxon>
        <taxon>Cyanophyceae</taxon>
        <taxon>Pleurocapsales</taxon>
        <taxon>Hyellaceae</taxon>
        <taxon>Hyella</taxon>
    </lineage>
</organism>
<sequence length="56" mass="6315">MPKKKRRREVPKRDLGSAEPLHDRSKGLVIQAQRRLKEVALDFGSVANITHSPILA</sequence>
<accession>A0A563W5K8</accession>
<gene>
    <name evidence="2" type="ORF">H1P_990006</name>
</gene>